<keyword evidence="4 12" id="KW-0547">Nucleotide-binding</keyword>
<feature type="region of interest" description="Disordered" evidence="13">
    <location>
        <begin position="565"/>
        <end position="629"/>
    </location>
</feature>
<evidence type="ECO:0000256" key="7">
    <source>
        <dbReference type="ARBA" id="ARBA00022840"/>
    </source>
</evidence>
<keyword evidence="6 16" id="KW-0378">Hydrolase</keyword>
<evidence type="ECO:0000259" key="14">
    <source>
        <dbReference type="SMART" id="SM00382"/>
    </source>
</evidence>
<feature type="domain" description="AAA+ ATPase" evidence="14">
    <location>
        <begin position="290"/>
        <end position="430"/>
    </location>
</feature>
<keyword evidence="5" id="KW-0999">Mitochondrion inner membrane</keyword>
<dbReference type="InterPro" id="IPR057495">
    <property type="entry name" value="AAA_lid_BCS1"/>
</dbReference>
<evidence type="ECO:0000256" key="3">
    <source>
        <dbReference type="ARBA" id="ARBA00022692"/>
    </source>
</evidence>
<dbReference type="AlphaFoldDB" id="A0A136IYB2"/>
<evidence type="ECO:0000313" key="16">
    <source>
        <dbReference type="EMBL" id="KXJ89980.1"/>
    </source>
</evidence>
<keyword evidence="17" id="KW-1185">Reference proteome</keyword>
<dbReference type="GO" id="GO:0005743">
    <property type="term" value="C:mitochondrial inner membrane"/>
    <property type="evidence" value="ECO:0007669"/>
    <property type="project" value="UniProtKB-SubCell"/>
</dbReference>
<dbReference type="PANTHER" id="PTHR23070">
    <property type="entry name" value="BCS1 AAA-TYPE ATPASE"/>
    <property type="match status" value="1"/>
</dbReference>
<keyword evidence="10" id="KW-0472">Membrane</keyword>
<sequence length="629" mass="70019">MSAPIGSDGILGLAGNSVSFQRLLESSAPGFRFFQRFFQTWLRLDLTSLALALTVFGALSSGAQQLQGVALRLYSWITRFFTASISISGTDRLNREVLNWLGANILTRQQTRILTAQSEAVHGDAYAYRRQSLHRIDYHHEKRIPIQYLPTFGITWFFHERNLFLVRRVPDSSSGRAGGFGTEMPDQYAVAPSGYEPLVVMCLGRSVQPVKRFLTTCREFADKQREAFITVRASRNQHYREGWDTTILRPMRPLETVHFDKTVKDELVLDIKNYLKASTRRFYMERGIPYRRGYLLHGPPGTGKTSLSLALAGHFGLELYLLHLPTIREDGDLERLFVTLPPQCIVLIEDIDAVGLKRQQNVEEDDKEAQLKMLRSAGHCTLSGLLNVLDGVASQEGRIVLMTSNFADKLDDALVRPGRIDRMIFLGNISKEAARLMYLRMYMPDRTTDAAEAPVVEIDEETLSKLASEFGDTIPDDAFTPAQLQGYLLNYRNAPVDATRDLAEWSANERVRMEEARVREKEAAERRALKKAIDKEAEMMRFAKAQAAARRGVGVDTDDEDVGVLGAPAERTDPADAGDVVRVSADEETGPSAVEAKQGDGQAAKLDAGAEQVPPDQAGASAEHKPVVG</sequence>
<comment type="subcellular location">
    <subcellularLocation>
        <location evidence="1">Mitochondrion inner membrane</location>
        <topology evidence="1">Single-pass membrane protein</topology>
    </subcellularLocation>
</comment>
<keyword evidence="8" id="KW-1133">Transmembrane helix</keyword>
<dbReference type="GO" id="GO:0005524">
    <property type="term" value="F:ATP binding"/>
    <property type="evidence" value="ECO:0007669"/>
    <property type="project" value="UniProtKB-KW"/>
</dbReference>
<dbReference type="Pfam" id="PF25426">
    <property type="entry name" value="AAA_lid_BCS1"/>
    <property type="match status" value="1"/>
</dbReference>
<dbReference type="SMART" id="SM01024">
    <property type="entry name" value="BCS1_N"/>
    <property type="match status" value="1"/>
</dbReference>
<dbReference type="STRING" id="196109.A0A136IYB2"/>
<evidence type="ECO:0000256" key="10">
    <source>
        <dbReference type="ARBA" id="ARBA00023136"/>
    </source>
</evidence>
<comment type="similarity">
    <text evidence="2">Belongs to the AAA ATPase family. BCS1 subfamily.</text>
</comment>
<protein>
    <submittedName>
        <fullName evidence="16">p-loop containing nucleoside triphosphate hydrolase protein</fullName>
    </submittedName>
</protein>
<evidence type="ECO:0000256" key="1">
    <source>
        <dbReference type="ARBA" id="ARBA00004434"/>
    </source>
</evidence>
<dbReference type="OrthoDB" id="10251412at2759"/>
<dbReference type="Gene3D" id="3.40.50.300">
    <property type="entry name" value="P-loop containing nucleotide triphosphate hydrolases"/>
    <property type="match status" value="1"/>
</dbReference>
<dbReference type="Proteomes" id="UP000070501">
    <property type="component" value="Unassembled WGS sequence"/>
</dbReference>
<dbReference type="PROSITE" id="PS00674">
    <property type="entry name" value="AAA"/>
    <property type="match status" value="1"/>
</dbReference>
<reference evidence="17" key="1">
    <citation type="submission" date="2016-02" db="EMBL/GenBank/DDBJ databases">
        <title>Draft genome sequence of Microdochium bolleyi, a fungal endophyte of beachgrass.</title>
        <authorList>
            <consortium name="DOE Joint Genome Institute"/>
            <person name="David A.S."/>
            <person name="May G."/>
            <person name="Haridas S."/>
            <person name="Lim J."/>
            <person name="Wang M."/>
            <person name="Labutti K."/>
            <person name="Lipzen A."/>
            <person name="Barry K."/>
            <person name="Grigoriev I.V."/>
        </authorList>
    </citation>
    <scope>NUCLEOTIDE SEQUENCE [LARGE SCALE GENOMIC DNA]</scope>
    <source>
        <strain evidence="17">J235TASD1</strain>
    </source>
</reference>
<gene>
    <name evidence="16" type="ORF">Micbo1qcDRAFT_164460</name>
</gene>
<dbReference type="EMBL" id="KQ964253">
    <property type="protein sequence ID" value="KXJ89980.1"/>
    <property type="molecule type" value="Genomic_DNA"/>
</dbReference>
<evidence type="ECO:0000256" key="9">
    <source>
        <dbReference type="ARBA" id="ARBA00023128"/>
    </source>
</evidence>
<dbReference type="InterPro" id="IPR014851">
    <property type="entry name" value="BCS1_N"/>
</dbReference>
<keyword evidence="3" id="KW-0812">Transmembrane</keyword>
<accession>A0A136IYB2</accession>
<evidence type="ECO:0000256" key="12">
    <source>
        <dbReference type="RuleBase" id="RU003651"/>
    </source>
</evidence>
<comment type="catalytic activity">
    <reaction evidence="11">
        <text>ATP + H2O = ADP + phosphate + H(+)</text>
        <dbReference type="Rhea" id="RHEA:13065"/>
        <dbReference type="ChEBI" id="CHEBI:15377"/>
        <dbReference type="ChEBI" id="CHEBI:15378"/>
        <dbReference type="ChEBI" id="CHEBI:30616"/>
        <dbReference type="ChEBI" id="CHEBI:43474"/>
        <dbReference type="ChEBI" id="CHEBI:456216"/>
    </reaction>
    <physiologicalReaction direction="left-to-right" evidence="11">
        <dbReference type="Rhea" id="RHEA:13066"/>
    </physiologicalReaction>
</comment>
<evidence type="ECO:0000256" key="5">
    <source>
        <dbReference type="ARBA" id="ARBA00022792"/>
    </source>
</evidence>
<dbReference type="InterPro" id="IPR050747">
    <property type="entry name" value="Mitochondrial_chaperone_BCS1"/>
</dbReference>
<evidence type="ECO:0000256" key="6">
    <source>
        <dbReference type="ARBA" id="ARBA00022801"/>
    </source>
</evidence>
<proteinExistence type="inferred from homology"/>
<evidence type="ECO:0000256" key="8">
    <source>
        <dbReference type="ARBA" id="ARBA00022989"/>
    </source>
</evidence>
<dbReference type="InterPro" id="IPR003960">
    <property type="entry name" value="ATPase_AAA_CS"/>
</dbReference>
<dbReference type="Pfam" id="PF08740">
    <property type="entry name" value="BCS1_N"/>
    <property type="match status" value="1"/>
</dbReference>
<evidence type="ECO:0000256" key="13">
    <source>
        <dbReference type="SAM" id="MobiDB-lite"/>
    </source>
</evidence>
<dbReference type="InterPro" id="IPR027417">
    <property type="entry name" value="P-loop_NTPase"/>
</dbReference>
<organism evidence="16 17">
    <name type="scientific">Microdochium bolleyi</name>
    <dbReference type="NCBI Taxonomy" id="196109"/>
    <lineage>
        <taxon>Eukaryota</taxon>
        <taxon>Fungi</taxon>
        <taxon>Dikarya</taxon>
        <taxon>Ascomycota</taxon>
        <taxon>Pezizomycotina</taxon>
        <taxon>Sordariomycetes</taxon>
        <taxon>Xylariomycetidae</taxon>
        <taxon>Xylariales</taxon>
        <taxon>Microdochiaceae</taxon>
        <taxon>Microdochium</taxon>
    </lineage>
</organism>
<evidence type="ECO:0000256" key="2">
    <source>
        <dbReference type="ARBA" id="ARBA00007448"/>
    </source>
</evidence>
<dbReference type="InterPro" id="IPR003593">
    <property type="entry name" value="AAA+_ATPase"/>
</dbReference>
<dbReference type="SUPFAM" id="SSF52540">
    <property type="entry name" value="P-loop containing nucleoside triphosphate hydrolases"/>
    <property type="match status" value="1"/>
</dbReference>
<evidence type="ECO:0000256" key="11">
    <source>
        <dbReference type="ARBA" id="ARBA00048778"/>
    </source>
</evidence>
<dbReference type="GO" id="GO:0016887">
    <property type="term" value="F:ATP hydrolysis activity"/>
    <property type="evidence" value="ECO:0007669"/>
    <property type="project" value="InterPro"/>
</dbReference>
<feature type="domain" description="BCS1 N-terminal" evidence="15">
    <location>
        <begin position="56"/>
        <end position="257"/>
    </location>
</feature>
<dbReference type="Pfam" id="PF00004">
    <property type="entry name" value="AAA"/>
    <property type="match status" value="1"/>
</dbReference>
<keyword evidence="9" id="KW-0496">Mitochondrion</keyword>
<evidence type="ECO:0000256" key="4">
    <source>
        <dbReference type="ARBA" id="ARBA00022741"/>
    </source>
</evidence>
<dbReference type="SMART" id="SM00382">
    <property type="entry name" value="AAA"/>
    <property type="match status" value="1"/>
</dbReference>
<name>A0A136IYB2_9PEZI</name>
<keyword evidence="7 12" id="KW-0067">ATP-binding</keyword>
<dbReference type="InParanoid" id="A0A136IYB2"/>
<dbReference type="InterPro" id="IPR003959">
    <property type="entry name" value="ATPase_AAA_core"/>
</dbReference>
<evidence type="ECO:0000259" key="15">
    <source>
        <dbReference type="SMART" id="SM01024"/>
    </source>
</evidence>
<evidence type="ECO:0000313" key="17">
    <source>
        <dbReference type="Proteomes" id="UP000070501"/>
    </source>
</evidence>